<evidence type="ECO:0000259" key="15">
    <source>
        <dbReference type="Pfam" id="PF23598"/>
    </source>
</evidence>
<dbReference type="PANTHER" id="PTHR48063">
    <property type="entry name" value="LRR RECEPTOR-LIKE KINASE"/>
    <property type="match status" value="1"/>
</dbReference>
<dbReference type="PANTHER" id="PTHR48063:SF111">
    <property type="entry name" value="LEUCINE-RICH REPEAT-CONTAINING N-TERMINAL PLANT-TYPE DOMAIN-CONTAINING PROTEIN"/>
    <property type="match status" value="1"/>
</dbReference>
<evidence type="ECO:0000256" key="1">
    <source>
        <dbReference type="ARBA" id="ARBA00004251"/>
    </source>
</evidence>
<gene>
    <name evidence="16" type="ORF">GSMUA_67100.1</name>
</gene>
<evidence type="ECO:0000256" key="3">
    <source>
        <dbReference type="ARBA" id="ARBA00022475"/>
    </source>
</evidence>
<comment type="subcellular location">
    <subcellularLocation>
        <location evidence="1">Cell membrane</location>
        <topology evidence="1">Single-pass type I membrane protein</topology>
    </subcellularLocation>
</comment>
<dbReference type="FunFam" id="3.80.10.10:FF:000041">
    <property type="entry name" value="LRR receptor-like serine/threonine-protein kinase ERECTA"/>
    <property type="match status" value="1"/>
</dbReference>
<evidence type="ECO:0000313" key="16">
    <source>
        <dbReference type="EMBL" id="CAG1861816.1"/>
    </source>
</evidence>
<dbReference type="EMBL" id="HG996467">
    <property type="protein sequence ID" value="CAG1861816.1"/>
    <property type="molecule type" value="Genomic_DNA"/>
</dbReference>
<organism evidence="17 18">
    <name type="scientific">Musa acuminata subsp. malaccensis</name>
    <name type="common">Wild banana</name>
    <name type="synonym">Musa malaccensis</name>
    <dbReference type="NCBI Taxonomy" id="214687"/>
    <lineage>
        <taxon>Eukaryota</taxon>
        <taxon>Viridiplantae</taxon>
        <taxon>Streptophyta</taxon>
        <taxon>Embryophyta</taxon>
        <taxon>Tracheophyta</taxon>
        <taxon>Spermatophyta</taxon>
        <taxon>Magnoliopsida</taxon>
        <taxon>Liliopsida</taxon>
        <taxon>Zingiberales</taxon>
        <taxon>Musaceae</taxon>
        <taxon>Musa</taxon>
    </lineage>
</organism>
<feature type="signal peptide" evidence="13">
    <location>
        <begin position="1"/>
        <end position="26"/>
    </location>
</feature>
<feature type="domain" description="Leucine-rich repeat-containing N-terminal plant-type" evidence="14">
    <location>
        <begin position="30"/>
        <end position="66"/>
    </location>
</feature>
<keyword evidence="6 13" id="KW-0732">Signal</keyword>
<dbReference type="FunFam" id="3.80.10.10:FF:000213">
    <property type="entry name" value="Tyrosine-sulfated glycopeptide receptor 1"/>
    <property type="match status" value="1"/>
</dbReference>
<evidence type="ECO:0000256" key="11">
    <source>
        <dbReference type="ARBA" id="ARBA00023180"/>
    </source>
</evidence>
<dbReference type="Proteomes" id="UP000012960">
    <property type="component" value="Unplaced"/>
</dbReference>
<keyword evidence="11" id="KW-0325">Glycoprotein</keyword>
<dbReference type="Pfam" id="PF00560">
    <property type="entry name" value="LRR_1"/>
    <property type="match status" value="3"/>
</dbReference>
<keyword evidence="7" id="KW-0677">Repeat</keyword>
<evidence type="ECO:0000256" key="7">
    <source>
        <dbReference type="ARBA" id="ARBA00022737"/>
    </source>
</evidence>
<keyword evidence="9 12" id="KW-0472">Membrane</keyword>
<dbReference type="InterPro" id="IPR032675">
    <property type="entry name" value="LRR_dom_sf"/>
</dbReference>
<evidence type="ECO:0000256" key="5">
    <source>
        <dbReference type="ARBA" id="ARBA00022692"/>
    </source>
</evidence>
<dbReference type="PRINTS" id="PR00019">
    <property type="entry name" value="LEURICHRPT"/>
</dbReference>
<evidence type="ECO:0000256" key="2">
    <source>
        <dbReference type="ARBA" id="ARBA00009592"/>
    </source>
</evidence>
<dbReference type="SMART" id="SM00365">
    <property type="entry name" value="LRR_SD22"/>
    <property type="match status" value="9"/>
</dbReference>
<evidence type="ECO:0000256" key="8">
    <source>
        <dbReference type="ARBA" id="ARBA00022989"/>
    </source>
</evidence>
<dbReference type="GO" id="GO:0005886">
    <property type="term" value="C:plasma membrane"/>
    <property type="evidence" value="ECO:0007669"/>
    <property type="project" value="UniProtKB-SubCell"/>
</dbReference>
<dbReference type="SUPFAM" id="SSF52058">
    <property type="entry name" value="L domain-like"/>
    <property type="match status" value="3"/>
</dbReference>
<dbReference type="OMA" id="YHTHAAI"/>
<sequence>MGGRTPLLVLTFSLAVLSIEFGISHGCRETERKALIDFKRGLHDPSNRLSSWVGEDCCAWEGVGCSNISGHVIKLDLRNRRRMHLYEDCTHQEVYYLSDDDPGCKWAVRGDITPSLRSLQQLNRLDLSGNYFMHKPIPKFLGAFRRLTYLNLSGAGFVGRVPDQLGNLSTLQHLDLSYNRYWDDEGDGFFSLYLENTRWISMLTSLRHLNMNWVNLTNASNWLQDLNVLPRVQEIELSSCDLGTFPRSLSHVNFTSLTTLDLRYNNINSTIPDWVFNITSLEFLYLGGNDLHGFFPDSVTKLTSLRALDLSGSVFQDGFMQVAPISNLCKLQILYLSQVPINDVLANLEMVFSGCLRNSLEELNLRGTQLSGSFPDWLGNIKNLKSLDLSINSLCGSVPASIGNLSLLQHLVLYSNDLNGTISEGIGQLKSLVYLDLKSNSLSLSEDDLANLSNLKYLGISYNFIELNKSDDWIPPFRLQSLFMDFCQIGPTPQFPKWLRTQTTLRQLYLSSASIKDMFFDRLPSSLEYLDLRNNSLSGHLPPKILNMMPRLKYLHLSDNKITGVKDMILDGHPSSLEQLDLSYNSLNGSQLVSLGNLSMLRSLNLGSNNLKGMLPEGIKWLKGLVDLDLYDNSLILSEDDLANLSRSNNLNGMLPEGIKWLKGLTDLDLYNNSLSLSEVQLANLSSLKYLDISYNSIYLNKSDDWIPPFQLNTLRLGFCQILPRPHFPKWLRTQTTLDEIDLSNTDLSSNKLVGGVPDSLCNLQTLESLHLSHNNLSGPIPHCLKSCTELATLDLGHNNFIGNIPTWIGEGLLYLKTLSLCSNAFTGSIPRLSSLPSLRILDLSNNNLSGTIPQSFGDLSALKSAPMYHCCYFKITHLYEEDMWLTIKGREIKYTTIRQLSIDTLIDLSNNYLYGNIPEELGNLHGLRSLNLSRNYLTGEIPSNIDGMQQLEILDLSRNNLSGTIPSTLAALNFLNDLNLSYNNLSGKIPTGSQLQTLNDPSVYNGNPNLCGPPLPKNCTAKANEEEQNEDSSNSRMETLWLYTSITLGFIIGFWAIYGSLLLRRTWRIAYFRAIDNMFDKLYVMMVVTVAKYKRKL</sequence>
<dbReference type="Pfam" id="PF23598">
    <property type="entry name" value="LRR_14"/>
    <property type="match status" value="1"/>
</dbReference>
<evidence type="ECO:0000256" key="6">
    <source>
        <dbReference type="ARBA" id="ARBA00022729"/>
    </source>
</evidence>
<dbReference type="AlphaFoldDB" id="A0A804I1X3"/>
<keyword evidence="8 12" id="KW-1133">Transmembrane helix</keyword>
<evidence type="ECO:0000256" key="13">
    <source>
        <dbReference type="SAM" id="SignalP"/>
    </source>
</evidence>
<keyword evidence="5 12" id="KW-0812">Transmembrane</keyword>
<feature type="domain" description="Disease resistance R13L4/SHOC-2-like LRR" evidence="15">
    <location>
        <begin position="306"/>
        <end position="508"/>
    </location>
</feature>
<dbReference type="InterPro" id="IPR055414">
    <property type="entry name" value="LRR_R13L4/SHOC2-like"/>
</dbReference>
<accession>A0A804I1X3</accession>
<dbReference type="SMART" id="SM00369">
    <property type="entry name" value="LRR_TYP"/>
    <property type="match status" value="12"/>
</dbReference>
<keyword evidence="3" id="KW-1003">Cell membrane</keyword>
<evidence type="ECO:0000256" key="10">
    <source>
        <dbReference type="ARBA" id="ARBA00023170"/>
    </source>
</evidence>
<dbReference type="Pfam" id="PF12799">
    <property type="entry name" value="LRR_4"/>
    <property type="match status" value="1"/>
</dbReference>
<evidence type="ECO:0000259" key="14">
    <source>
        <dbReference type="Pfam" id="PF08263"/>
    </source>
</evidence>
<dbReference type="Pfam" id="PF13855">
    <property type="entry name" value="LRR_8"/>
    <property type="match status" value="3"/>
</dbReference>
<keyword evidence="10" id="KW-0675">Receptor</keyword>
<evidence type="ECO:0000256" key="9">
    <source>
        <dbReference type="ARBA" id="ARBA00023136"/>
    </source>
</evidence>
<dbReference type="InterPro" id="IPR003591">
    <property type="entry name" value="Leu-rich_rpt_typical-subtyp"/>
</dbReference>
<dbReference type="InterPro" id="IPR025875">
    <property type="entry name" value="Leu-rich_rpt_4"/>
</dbReference>
<comment type="similarity">
    <text evidence="2">Belongs to the RLP family.</text>
</comment>
<reference evidence="16" key="1">
    <citation type="submission" date="2021-03" db="EMBL/GenBank/DDBJ databases">
        <authorList>
            <consortium name="Genoscope - CEA"/>
            <person name="William W."/>
        </authorList>
    </citation>
    <scope>NUCLEOTIDE SEQUENCE</scope>
    <source>
        <strain evidence="16">Doubled-haploid Pahang</strain>
    </source>
</reference>
<keyword evidence="18" id="KW-1185">Reference proteome</keyword>
<feature type="chain" id="PRO_5033611101" evidence="13">
    <location>
        <begin position="27"/>
        <end position="1098"/>
    </location>
</feature>
<dbReference type="InParanoid" id="A0A804I1X3"/>
<dbReference type="Pfam" id="PF08263">
    <property type="entry name" value="LRRNT_2"/>
    <property type="match status" value="1"/>
</dbReference>
<dbReference type="InterPro" id="IPR013210">
    <property type="entry name" value="LRR_N_plant-typ"/>
</dbReference>
<evidence type="ECO:0000256" key="12">
    <source>
        <dbReference type="SAM" id="Phobius"/>
    </source>
</evidence>
<proteinExistence type="inferred from homology"/>
<dbReference type="Gene3D" id="3.80.10.10">
    <property type="entry name" value="Ribonuclease Inhibitor"/>
    <property type="match status" value="5"/>
</dbReference>
<evidence type="ECO:0000313" key="17">
    <source>
        <dbReference type="EnsemblPlants" id="Ma02_p12110.1"/>
    </source>
</evidence>
<name>A0A804I1X3_MUSAM</name>
<dbReference type="Gramene" id="Ma02_t12110.1">
    <property type="protein sequence ID" value="Ma02_p12110.1"/>
    <property type="gene ID" value="Ma02_g12110"/>
</dbReference>
<evidence type="ECO:0000256" key="4">
    <source>
        <dbReference type="ARBA" id="ARBA00022614"/>
    </source>
</evidence>
<dbReference type="InterPro" id="IPR046956">
    <property type="entry name" value="RLP23-like"/>
</dbReference>
<dbReference type="InterPro" id="IPR001611">
    <property type="entry name" value="Leu-rich_rpt"/>
</dbReference>
<dbReference type="EnsemblPlants" id="Ma02_t12110.1">
    <property type="protein sequence ID" value="Ma02_p12110.1"/>
    <property type="gene ID" value="Ma02_g12110"/>
</dbReference>
<feature type="transmembrane region" description="Helical" evidence="12">
    <location>
        <begin position="1041"/>
        <end position="1064"/>
    </location>
</feature>
<evidence type="ECO:0000313" key="18">
    <source>
        <dbReference type="Proteomes" id="UP000012960"/>
    </source>
</evidence>
<keyword evidence="4" id="KW-0433">Leucine-rich repeat</keyword>
<protein>
    <submittedName>
        <fullName evidence="16">(wild Malaysian banana) hypothetical protein</fullName>
    </submittedName>
</protein>
<reference evidence="17" key="2">
    <citation type="submission" date="2021-05" db="UniProtKB">
        <authorList>
            <consortium name="EnsemblPlants"/>
        </authorList>
    </citation>
    <scope>IDENTIFICATION</scope>
    <source>
        <strain evidence="17">subsp. malaccensis</strain>
    </source>
</reference>